<dbReference type="Proteomes" id="UP000010366">
    <property type="component" value="Chromosome"/>
</dbReference>
<keyword evidence="4" id="KW-1185">Reference proteome</keyword>
<evidence type="ECO:0000313" key="4">
    <source>
        <dbReference type="Proteomes" id="UP000010366"/>
    </source>
</evidence>
<evidence type="ECO:0000256" key="1">
    <source>
        <dbReference type="ARBA" id="ARBA00023277"/>
    </source>
</evidence>
<evidence type="ECO:0000313" key="3">
    <source>
        <dbReference type="EMBL" id="AFY92248.1"/>
    </source>
</evidence>
<name>K9UC85_CHAP6</name>
<dbReference type="Pfam" id="PF01182">
    <property type="entry name" value="Glucosamine_iso"/>
    <property type="match status" value="1"/>
</dbReference>
<dbReference type="PANTHER" id="PTHR11280:SF6">
    <property type="entry name" value="GLUCOSAMINE-6-PHOSPHATE ISOMERASE NAGB"/>
    <property type="match status" value="1"/>
</dbReference>
<dbReference type="PATRIC" id="fig|1173020.3.peg.1176"/>
<dbReference type="OrthoDB" id="9791139at2"/>
<proteinExistence type="predicted"/>
<dbReference type="GO" id="GO:0006043">
    <property type="term" value="P:glucosamine catabolic process"/>
    <property type="evidence" value="ECO:0007669"/>
    <property type="project" value="TreeGrafter"/>
</dbReference>
<dbReference type="GO" id="GO:0005737">
    <property type="term" value="C:cytoplasm"/>
    <property type="evidence" value="ECO:0007669"/>
    <property type="project" value="TreeGrafter"/>
</dbReference>
<dbReference type="GO" id="GO:0004342">
    <property type="term" value="F:glucosamine-6-phosphate deaminase activity"/>
    <property type="evidence" value="ECO:0007669"/>
    <property type="project" value="InterPro"/>
</dbReference>
<dbReference type="GO" id="GO:0005975">
    <property type="term" value="P:carbohydrate metabolic process"/>
    <property type="evidence" value="ECO:0007669"/>
    <property type="project" value="InterPro"/>
</dbReference>
<dbReference type="GO" id="GO:0016853">
    <property type="term" value="F:isomerase activity"/>
    <property type="evidence" value="ECO:0007669"/>
    <property type="project" value="UniProtKB-KW"/>
</dbReference>
<dbReference type="RefSeq" id="WP_015158438.1">
    <property type="nucleotide sequence ID" value="NC_019697.1"/>
</dbReference>
<feature type="domain" description="Glucosamine/galactosamine-6-phosphate isomerase" evidence="2">
    <location>
        <begin position="20"/>
        <end position="239"/>
    </location>
</feature>
<dbReference type="Gene3D" id="3.40.50.1360">
    <property type="match status" value="1"/>
</dbReference>
<dbReference type="CDD" id="cd01399">
    <property type="entry name" value="GlcN6P_deaminase"/>
    <property type="match status" value="1"/>
</dbReference>
<reference evidence="3 4" key="1">
    <citation type="submission" date="2012-05" db="EMBL/GenBank/DDBJ databases">
        <title>Finished chromosome of genome of Chamaesiphon sp. PCC 6605.</title>
        <authorList>
            <consortium name="US DOE Joint Genome Institute"/>
            <person name="Gugger M."/>
            <person name="Coursin T."/>
            <person name="Rippka R."/>
            <person name="Tandeau De Marsac N."/>
            <person name="Huntemann M."/>
            <person name="Wei C.-L."/>
            <person name="Han J."/>
            <person name="Detter J.C."/>
            <person name="Han C."/>
            <person name="Tapia R."/>
            <person name="Chen A."/>
            <person name="Kyrpides N."/>
            <person name="Mavromatis K."/>
            <person name="Markowitz V."/>
            <person name="Szeto E."/>
            <person name="Ivanova N."/>
            <person name="Pagani I."/>
            <person name="Pati A."/>
            <person name="Goodwin L."/>
            <person name="Nordberg H.P."/>
            <person name="Cantor M.N."/>
            <person name="Hua S.X."/>
            <person name="Woyke T."/>
            <person name="Kerfeld C.A."/>
        </authorList>
    </citation>
    <scope>NUCLEOTIDE SEQUENCE [LARGE SCALE GENOMIC DNA]</scope>
    <source>
        <strain evidence="4">ATCC 27169 / PCC 6605</strain>
    </source>
</reference>
<dbReference type="AlphaFoldDB" id="K9UC85"/>
<dbReference type="eggNOG" id="COG0363">
    <property type="taxonomic scope" value="Bacteria"/>
</dbReference>
<dbReference type="GO" id="GO:0006046">
    <property type="term" value="P:N-acetylglucosamine catabolic process"/>
    <property type="evidence" value="ECO:0007669"/>
    <property type="project" value="TreeGrafter"/>
</dbReference>
<dbReference type="STRING" id="1173020.Cha6605_1009"/>
<dbReference type="GO" id="GO:0019262">
    <property type="term" value="P:N-acetylneuraminate catabolic process"/>
    <property type="evidence" value="ECO:0007669"/>
    <property type="project" value="TreeGrafter"/>
</dbReference>
<dbReference type="InterPro" id="IPR004547">
    <property type="entry name" value="Glucosamine6P_isomerase"/>
</dbReference>
<evidence type="ECO:0000259" key="2">
    <source>
        <dbReference type="Pfam" id="PF01182"/>
    </source>
</evidence>
<dbReference type="SUPFAM" id="SSF100950">
    <property type="entry name" value="NagB/RpiA/CoA transferase-like"/>
    <property type="match status" value="1"/>
</dbReference>
<dbReference type="HOGENOM" id="CLU_049611_1_0_3"/>
<dbReference type="InterPro" id="IPR037171">
    <property type="entry name" value="NagB/RpiA_transferase-like"/>
</dbReference>
<organism evidence="3 4">
    <name type="scientific">Chamaesiphon minutus (strain ATCC 27169 / PCC 6605)</name>
    <dbReference type="NCBI Taxonomy" id="1173020"/>
    <lineage>
        <taxon>Bacteria</taxon>
        <taxon>Bacillati</taxon>
        <taxon>Cyanobacteriota</taxon>
        <taxon>Cyanophyceae</taxon>
        <taxon>Gomontiellales</taxon>
        <taxon>Chamaesiphonaceae</taxon>
        <taxon>Chamaesiphon</taxon>
    </lineage>
</organism>
<accession>K9UC85</accession>
<gene>
    <name evidence="3" type="ORF">Cha6605_1009</name>
</gene>
<dbReference type="InterPro" id="IPR006148">
    <property type="entry name" value="Glc/Gal-6P_isomerase"/>
</dbReference>
<keyword evidence="1" id="KW-0119">Carbohydrate metabolism</keyword>
<dbReference type="GO" id="GO:0042802">
    <property type="term" value="F:identical protein binding"/>
    <property type="evidence" value="ECO:0007669"/>
    <property type="project" value="TreeGrafter"/>
</dbReference>
<protein>
    <submittedName>
        <fullName evidence="3">6-phosphogluconolactonase/glucosamine-6-phosphate isomerase/deaminase</fullName>
    </submittedName>
</protein>
<keyword evidence="3" id="KW-0413">Isomerase</keyword>
<sequence length="257" mass="28522">MPTPLRTFQVDALQVEVYRDEADLVSHLVQYTQSYLSATIDRQGSAAAILASGASQIRLLKDLTTFGEIDWGRLTLFHLDEYLGIGGTHPASFQLFMREMVAQKVALRQFHYLAGDTLEPIAECDRYDRLLSAQPIDLCFLGIGETGHIAFNDPEVADFNDRYPVKLVKLADKSRQQQVNTGFFDRIEAVPQYALTLTLPTICKARQICCLAMGTRKANIVKTMLTGEIAPTCPATLLRKYPTATLYLDEAAASAIV</sequence>
<dbReference type="KEGG" id="cmp:Cha6605_1009"/>
<dbReference type="PANTHER" id="PTHR11280">
    <property type="entry name" value="GLUCOSAMINE-6-PHOSPHATE ISOMERASE"/>
    <property type="match status" value="1"/>
</dbReference>
<dbReference type="EMBL" id="CP003600">
    <property type="protein sequence ID" value="AFY92248.1"/>
    <property type="molecule type" value="Genomic_DNA"/>
</dbReference>